<evidence type="ECO:0000256" key="3">
    <source>
        <dbReference type="ARBA" id="ARBA00023054"/>
    </source>
</evidence>
<evidence type="ECO:0000313" key="8">
    <source>
        <dbReference type="Proteomes" id="UP000799776"/>
    </source>
</evidence>
<dbReference type="GO" id="GO:0005634">
    <property type="term" value="C:nucleus"/>
    <property type="evidence" value="ECO:0007669"/>
    <property type="project" value="UniProtKB-SubCell"/>
</dbReference>
<dbReference type="Pfam" id="PF03962">
    <property type="entry name" value="Mnd1"/>
    <property type="match status" value="1"/>
</dbReference>
<dbReference type="InterPro" id="IPR040453">
    <property type="entry name" value="Mnd1_HTH"/>
</dbReference>
<keyword evidence="4" id="KW-0539">Nucleus</keyword>
<proteinExistence type="inferred from homology"/>
<evidence type="ECO:0000256" key="4">
    <source>
        <dbReference type="ARBA" id="ARBA00023242"/>
    </source>
</evidence>
<dbReference type="PIRSF" id="PIRSF026991">
    <property type="entry name" value="Mnd1"/>
    <property type="match status" value="1"/>
</dbReference>
<dbReference type="AlphaFoldDB" id="A0A9P4I1J1"/>
<protein>
    <submittedName>
        <fullName evidence="7">Meiotic nuclear division protein 1</fullName>
    </submittedName>
</protein>
<dbReference type="GO" id="GO:0003690">
    <property type="term" value="F:double-stranded DNA binding"/>
    <property type="evidence" value="ECO:0007669"/>
    <property type="project" value="InterPro"/>
</dbReference>
<evidence type="ECO:0000256" key="5">
    <source>
        <dbReference type="SAM" id="Coils"/>
    </source>
</evidence>
<evidence type="ECO:0000259" key="6">
    <source>
        <dbReference type="Pfam" id="PF03962"/>
    </source>
</evidence>
<organism evidence="7 8">
    <name type="scientific">Saccharata proteae CBS 121410</name>
    <dbReference type="NCBI Taxonomy" id="1314787"/>
    <lineage>
        <taxon>Eukaryota</taxon>
        <taxon>Fungi</taxon>
        <taxon>Dikarya</taxon>
        <taxon>Ascomycota</taxon>
        <taxon>Pezizomycotina</taxon>
        <taxon>Dothideomycetes</taxon>
        <taxon>Dothideomycetes incertae sedis</taxon>
        <taxon>Botryosphaeriales</taxon>
        <taxon>Saccharataceae</taxon>
        <taxon>Saccharata</taxon>
    </lineage>
</organism>
<evidence type="ECO:0000256" key="2">
    <source>
        <dbReference type="ARBA" id="ARBA00005981"/>
    </source>
</evidence>
<comment type="subcellular location">
    <subcellularLocation>
        <location evidence="1">Nucleus</location>
    </subcellularLocation>
</comment>
<evidence type="ECO:0000313" key="7">
    <source>
        <dbReference type="EMBL" id="KAF2090512.1"/>
    </source>
</evidence>
<sequence>LQAPKSTPPAAKQALILTWIQNSRVAHSIKDLEKALPSVASINGMQVKDYLQALSDDSKIRVEKIGSGNWYWSFLSEEKKNKQNVLDKCVEERDKAVAALAELQEKVRVAGEAREEDEDMLLGGGDGRGELMSRHEELVKELKGLREELATYSENDPVEVDRKRRQIMESRARAEVATEQIQSMEGWFKEQMGGDAEQLLGLKRTYYGDQFDEEEGGLREL</sequence>
<keyword evidence="3 5" id="KW-0175">Coiled coil</keyword>
<comment type="caution">
    <text evidence="7">The sequence shown here is derived from an EMBL/GenBank/DDBJ whole genome shotgun (WGS) entry which is preliminary data.</text>
</comment>
<feature type="non-terminal residue" evidence="7">
    <location>
        <position position="1"/>
    </location>
</feature>
<feature type="domain" description="Mnd1 HTH" evidence="6">
    <location>
        <begin position="16"/>
        <end position="74"/>
    </location>
</feature>
<keyword evidence="8" id="KW-1185">Reference proteome</keyword>
<dbReference type="GO" id="GO:0007131">
    <property type="term" value="P:reciprocal meiotic recombination"/>
    <property type="evidence" value="ECO:0007669"/>
    <property type="project" value="InterPro"/>
</dbReference>
<name>A0A9P4I1J1_9PEZI</name>
<dbReference type="InterPro" id="IPR005647">
    <property type="entry name" value="Mnd1"/>
</dbReference>
<accession>A0A9P4I1J1</accession>
<feature type="coiled-coil region" evidence="5">
    <location>
        <begin position="86"/>
        <end position="180"/>
    </location>
</feature>
<dbReference type="OrthoDB" id="9978204at2759"/>
<comment type="similarity">
    <text evidence="2">Belongs to the MND1 family.</text>
</comment>
<dbReference type="EMBL" id="ML978712">
    <property type="protein sequence ID" value="KAF2090512.1"/>
    <property type="molecule type" value="Genomic_DNA"/>
</dbReference>
<gene>
    <name evidence="7" type="ORF">K490DRAFT_34812</name>
</gene>
<reference evidence="7" key="1">
    <citation type="journal article" date="2020" name="Stud. Mycol.">
        <title>101 Dothideomycetes genomes: a test case for predicting lifestyles and emergence of pathogens.</title>
        <authorList>
            <person name="Haridas S."/>
            <person name="Albert R."/>
            <person name="Binder M."/>
            <person name="Bloem J."/>
            <person name="Labutti K."/>
            <person name="Salamov A."/>
            <person name="Andreopoulos B."/>
            <person name="Baker S."/>
            <person name="Barry K."/>
            <person name="Bills G."/>
            <person name="Bluhm B."/>
            <person name="Cannon C."/>
            <person name="Castanera R."/>
            <person name="Culley D."/>
            <person name="Daum C."/>
            <person name="Ezra D."/>
            <person name="Gonzalez J."/>
            <person name="Henrissat B."/>
            <person name="Kuo A."/>
            <person name="Liang C."/>
            <person name="Lipzen A."/>
            <person name="Lutzoni F."/>
            <person name="Magnuson J."/>
            <person name="Mondo S."/>
            <person name="Nolan M."/>
            <person name="Ohm R."/>
            <person name="Pangilinan J."/>
            <person name="Park H.-J."/>
            <person name="Ramirez L."/>
            <person name="Alfaro M."/>
            <person name="Sun H."/>
            <person name="Tritt A."/>
            <person name="Yoshinaga Y."/>
            <person name="Zwiers L.-H."/>
            <person name="Turgeon B."/>
            <person name="Goodwin S."/>
            <person name="Spatafora J."/>
            <person name="Crous P."/>
            <person name="Grigoriev I."/>
        </authorList>
    </citation>
    <scope>NUCLEOTIDE SEQUENCE</scope>
    <source>
        <strain evidence="7">CBS 121410</strain>
    </source>
</reference>
<dbReference type="Proteomes" id="UP000799776">
    <property type="component" value="Unassembled WGS sequence"/>
</dbReference>
<evidence type="ECO:0000256" key="1">
    <source>
        <dbReference type="ARBA" id="ARBA00004123"/>
    </source>
</evidence>